<feature type="domain" description="WxL" evidence="3">
    <location>
        <begin position="27"/>
        <end position="265"/>
    </location>
</feature>
<dbReference type="STRING" id="1834181.A5880_002343"/>
<dbReference type="Pfam" id="PF13731">
    <property type="entry name" value="WxL"/>
    <property type="match status" value="1"/>
</dbReference>
<dbReference type="Proteomes" id="UP000195139">
    <property type="component" value="Unassembled WGS sequence"/>
</dbReference>
<evidence type="ECO:0000256" key="1">
    <source>
        <dbReference type="SAM" id="MobiDB-lite"/>
    </source>
</evidence>
<evidence type="ECO:0000313" key="5">
    <source>
        <dbReference type="EMBL" id="OTO08073.1"/>
    </source>
</evidence>
<dbReference type="RefSeq" id="WP_086331213.1">
    <property type="nucleotide sequence ID" value="NZ_NGLE02000001.1"/>
</dbReference>
<evidence type="ECO:0000259" key="3">
    <source>
        <dbReference type="Pfam" id="PF13731"/>
    </source>
</evidence>
<gene>
    <name evidence="4" type="ORF">A5880_001091</name>
    <name evidence="5" type="ORF">A5880_002343</name>
</gene>
<evidence type="ECO:0000313" key="6">
    <source>
        <dbReference type="Proteomes" id="UP000195139"/>
    </source>
</evidence>
<reference evidence="4 6" key="2">
    <citation type="submission" date="2018-07" db="EMBL/GenBank/DDBJ databases">
        <title>The Genome Sequence of Enterococcus sp. DIV0659b.</title>
        <authorList>
            <consortium name="The Broad Institute Genomics Platform"/>
            <consortium name="The Broad Institute Genomic Center for Infectious Diseases"/>
            <person name="Earl A."/>
            <person name="Manson A."/>
            <person name="Schwartman J."/>
            <person name="Gilmore M."/>
            <person name="Abouelleil A."/>
            <person name="Cao P."/>
            <person name="Chapman S."/>
            <person name="Cusick C."/>
            <person name="Shea T."/>
            <person name="Young S."/>
            <person name="Neafsey D."/>
            <person name="Nusbaum C."/>
            <person name="Birren B."/>
        </authorList>
    </citation>
    <scope>NUCLEOTIDE SEQUENCE [LARGE SCALE GENOMIC DNA]</scope>
    <source>
        <strain evidence="4 6">4G2_DIV0659</strain>
    </source>
</reference>
<protein>
    <recommendedName>
        <fullName evidence="3">WxL domain-containing protein</fullName>
    </recommendedName>
</protein>
<feature type="chain" id="PRO_5039369009" description="WxL domain-containing protein" evidence="2">
    <location>
        <begin position="21"/>
        <end position="265"/>
    </location>
</feature>
<reference evidence="5" key="1">
    <citation type="submission" date="2017-05" db="EMBL/GenBank/DDBJ databases">
        <title>The Genome Sequence of Enterococcus sp. 4G2_DIV0659.</title>
        <authorList>
            <consortium name="The Broad Institute Genomics Platform"/>
            <consortium name="The Broad Institute Genomic Center for Infectious Diseases"/>
            <person name="Earl A."/>
            <person name="Manson A."/>
            <person name="Schwartman J."/>
            <person name="Gilmore M."/>
            <person name="Abouelleil A."/>
            <person name="Cao P."/>
            <person name="Chapman S."/>
            <person name="Cusick C."/>
            <person name="Shea T."/>
            <person name="Young S."/>
            <person name="Neafsey D."/>
            <person name="Nusbaum C."/>
            <person name="Birren B."/>
        </authorList>
    </citation>
    <scope>NUCLEOTIDE SEQUENCE [LARGE SCALE GENOMIC DNA]</scope>
    <source>
        <strain evidence="5">4G2_DIV0659</strain>
    </source>
</reference>
<dbReference type="OrthoDB" id="2339326at2"/>
<keyword evidence="2" id="KW-0732">Signal</keyword>
<feature type="region of interest" description="Disordered" evidence="1">
    <location>
        <begin position="43"/>
        <end position="66"/>
    </location>
</feature>
<dbReference type="EMBL" id="NGLE02000001">
    <property type="protein sequence ID" value="MEI5993544.1"/>
    <property type="molecule type" value="Genomic_DNA"/>
</dbReference>
<feature type="compositionally biased region" description="Basic and acidic residues" evidence="1">
    <location>
        <begin position="45"/>
        <end position="55"/>
    </location>
</feature>
<accession>A0A242CCU9</accession>
<comment type="caution">
    <text evidence="5">The sequence shown here is derived from an EMBL/GenBank/DDBJ whole genome shotgun (WGS) entry which is preliminary data.</text>
</comment>
<name>A0A242CCU9_9ENTE</name>
<sequence length="265" mass="29266">MKRYFLTFGTIFFLSSIVMTNVEIAAATSKTGDGTIIFEEVEEDTGVRDPEKPDVTVDPGPSPSTDGKLRIDFVPQLNFSSNSILNKDRIYPVNAQLFKDDTGPRANFVQVSDYRGGSFGWSLQLRQETQFKNEQTQNSQLNGAVLSFDKSWANSRQDSKVAPVVSQDIIQLNNIGEAYVLAEAKPDTGSGTWAISFGASSTNQNGQKDTLKPKVDLKEQPIVDPDFNNKQVYENNAITLSIPEATKIDPVDYTTVLTWVLAELP</sequence>
<dbReference type="EMBL" id="NGLE01000003">
    <property type="protein sequence ID" value="OTO08073.1"/>
    <property type="molecule type" value="Genomic_DNA"/>
</dbReference>
<feature type="signal peptide" evidence="2">
    <location>
        <begin position="1"/>
        <end position="20"/>
    </location>
</feature>
<dbReference type="AlphaFoldDB" id="A0A242CCU9"/>
<dbReference type="InterPro" id="IPR027994">
    <property type="entry name" value="WxL_dom"/>
</dbReference>
<evidence type="ECO:0000313" key="4">
    <source>
        <dbReference type="EMBL" id="MEI5993544.1"/>
    </source>
</evidence>
<evidence type="ECO:0000256" key="2">
    <source>
        <dbReference type="SAM" id="SignalP"/>
    </source>
</evidence>
<proteinExistence type="predicted"/>
<organism evidence="5">
    <name type="scientific">Candidatus Enterococcus mansonii</name>
    <dbReference type="NCBI Taxonomy" id="1834181"/>
    <lineage>
        <taxon>Bacteria</taxon>
        <taxon>Bacillati</taxon>
        <taxon>Bacillota</taxon>
        <taxon>Bacilli</taxon>
        <taxon>Lactobacillales</taxon>
        <taxon>Enterococcaceae</taxon>
        <taxon>Enterococcus</taxon>
    </lineage>
</organism>
<keyword evidence="6" id="KW-1185">Reference proteome</keyword>